<dbReference type="InterPro" id="IPR051695">
    <property type="entry name" value="Phosphoglycerate_Mutase"/>
</dbReference>
<dbReference type="Pfam" id="PF00300">
    <property type="entry name" value="His_Phos_1"/>
    <property type="match status" value="1"/>
</dbReference>
<dbReference type="CDD" id="cd07067">
    <property type="entry name" value="HP_PGM_like"/>
    <property type="match status" value="1"/>
</dbReference>
<comment type="caution">
    <text evidence="2">The sequence shown here is derived from an EMBL/GenBank/DDBJ whole genome shotgun (WGS) entry which is preliminary data.</text>
</comment>
<evidence type="ECO:0000313" key="3">
    <source>
        <dbReference type="Proteomes" id="UP001057481"/>
    </source>
</evidence>
<dbReference type="SMART" id="SM00855">
    <property type="entry name" value="PGAM"/>
    <property type="match status" value="1"/>
</dbReference>
<dbReference type="Proteomes" id="UP001057481">
    <property type="component" value="Unassembled WGS sequence"/>
</dbReference>
<evidence type="ECO:0000313" key="2">
    <source>
        <dbReference type="EMBL" id="MCM2437655.1"/>
    </source>
</evidence>
<dbReference type="InterPro" id="IPR029033">
    <property type="entry name" value="His_PPase_superfam"/>
</dbReference>
<dbReference type="SUPFAM" id="SSF53254">
    <property type="entry name" value="Phosphoglycerate mutase-like"/>
    <property type="match status" value="1"/>
</dbReference>
<accession>A0ABT0VIJ4</accession>
<protein>
    <submittedName>
        <fullName evidence="2">Histidine phosphatase family protein</fullName>
    </submittedName>
</protein>
<reference evidence="2" key="1">
    <citation type="submission" date="2021-04" db="EMBL/GenBank/DDBJ databases">
        <title>Taxonomic assessment of Weissella genus.</title>
        <authorList>
            <person name="Fanelli F."/>
            <person name="Chieffi D."/>
            <person name="Dell'Aquila A."/>
            <person name="Gyu-Sung C."/>
            <person name="Franz C.M.A.P."/>
            <person name="Fusco V."/>
        </authorList>
    </citation>
    <scope>NUCLEOTIDE SEQUENCE</scope>
    <source>
        <strain evidence="2">LMG 25373</strain>
    </source>
</reference>
<keyword evidence="3" id="KW-1185">Reference proteome</keyword>
<proteinExistence type="predicted"/>
<dbReference type="Gene3D" id="3.40.50.1240">
    <property type="entry name" value="Phosphoglycerate mutase-like"/>
    <property type="match status" value="1"/>
</dbReference>
<organism evidence="2 3">
    <name type="scientific">Periweissella beninensis</name>
    <dbReference type="NCBI Taxonomy" id="504936"/>
    <lineage>
        <taxon>Bacteria</taxon>
        <taxon>Bacillati</taxon>
        <taxon>Bacillota</taxon>
        <taxon>Bacilli</taxon>
        <taxon>Lactobacillales</taxon>
        <taxon>Lactobacillaceae</taxon>
        <taxon>Periweissella</taxon>
    </lineage>
</organism>
<dbReference type="InterPro" id="IPR013078">
    <property type="entry name" value="His_Pase_superF_clade-1"/>
</dbReference>
<sequence length="225" mass="24965">MNNINIYLVRHGQTYFNLYGRFQGWSDIELTKKGVADGHRSGHLLANIKFDAAYSSDLSRAVKTAEYILSENPHTTIKTPTTLPEFREQFFGSFEGTDTVAAIKKITQANHLTDIESFSELLTKQGVDNALNALKAADPYHDAENAAQFWTRIDAGFDFLRQAHPNGATILLVSHGSTIRSIAGHFGKKEYEGIAPENGSITKLTLTPDDVKVIFYSQTEQLPEA</sequence>
<gene>
    <name evidence="2" type="ORF">KAK10_07005</name>
</gene>
<name>A0ABT0VIJ4_9LACO</name>
<dbReference type="PANTHER" id="PTHR46517:SF1">
    <property type="entry name" value="FRUCTOSE-2,6-BISPHOSPHATASE TIGAR"/>
    <property type="match status" value="1"/>
</dbReference>
<keyword evidence="1" id="KW-0378">Hydrolase</keyword>
<dbReference type="PANTHER" id="PTHR46517">
    <property type="entry name" value="FRUCTOSE-2,6-BISPHOSPHATASE TIGAR"/>
    <property type="match status" value="1"/>
</dbReference>
<evidence type="ECO:0000256" key="1">
    <source>
        <dbReference type="ARBA" id="ARBA00022801"/>
    </source>
</evidence>
<dbReference type="EMBL" id="JAGMVS010000066">
    <property type="protein sequence ID" value="MCM2437655.1"/>
    <property type="molecule type" value="Genomic_DNA"/>
</dbReference>
<dbReference type="RefSeq" id="WP_205143351.1">
    <property type="nucleotide sequence ID" value="NZ_JAFBDN010000005.1"/>
</dbReference>